<dbReference type="InterPro" id="IPR036259">
    <property type="entry name" value="MFS_trans_sf"/>
</dbReference>
<feature type="transmembrane region" description="Helical" evidence="3">
    <location>
        <begin position="266"/>
        <end position="292"/>
    </location>
</feature>
<dbReference type="Pfam" id="PF07690">
    <property type="entry name" value="MFS_1"/>
    <property type="match status" value="1"/>
</dbReference>
<keyword evidence="3" id="KW-0812">Transmembrane</keyword>
<evidence type="ECO:0000313" key="6">
    <source>
        <dbReference type="Proteomes" id="UP001215712"/>
    </source>
</evidence>
<reference evidence="5" key="2">
    <citation type="submission" date="2023-01" db="EMBL/GenBank/DDBJ databases">
        <authorList>
            <person name="Petersen C."/>
        </authorList>
    </citation>
    <scope>NUCLEOTIDE SEQUENCE</scope>
    <source>
        <strain evidence="5">IBT 17514</strain>
    </source>
</reference>
<feature type="transmembrane region" description="Helical" evidence="3">
    <location>
        <begin position="162"/>
        <end position="183"/>
    </location>
</feature>
<dbReference type="PROSITE" id="PS50850">
    <property type="entry name" value="MFS"/>
    <property type="match status" value="1"/>
</dbReference>
<dbReference type="Gene3D" id="1.20.1250.20">
    <property type="entry name" value="MFS general substrate transporter like domains"/>
    <property type="match status" value="2"/>
</dbReference>
<dbReference type="GO" id="GO:0022857">
    <property type="term" value="F:transmembrane transporter activity"/>
    <property type="evidence" value="ECO:0007669"/>
    <property type="project" value="InterPro"/>
</dbReference>
<dbReference type="GO" id="GO:0016020">
    <property type="term" value="C:membrane"/>
    <property type="evidence" value="ECO:0007669"/>
    <property type="project" value="UniProtKB-SubCell"/>
</dbReference>
<dbReference type="EMBL" id="JAQJAN010000006">
    <property type="protein sequence ID" value="KAJ5727451.1"/>
    <property type="molecule type" value="Genomic_DNA"/>
</dbReference>
<name>A0AAD6MWG1_9EURO</name>
<dbReference type="InterPro" id="IPR050327">
    <property type="entry name" value="Proton-linked_MCT"/>
</dbReference>
<reference evidence="5" key="1">
    <citation type="journal article" date="2023" name="IMA Fungus">
        <title>Comparative genomic study of the Penicillium genus elucidates a diverse pangenome and 15 lateral gene transfer events.</title>
        <authorList>
            <person name="Petersen C."/>
            <person name="Sorensen T."/>
            <person name="Nielsen M.R."/>
            <person name="Sondergaard T.E."/>
            <person name="Sorensen J.L."/>
            <person name="Fitzpatrick D.A."/>
            <person name="Frisvad J.C."/>
            <person name="Nielsen K.L."/>
        </authorList>
    </citation>
    <scope>NUCLEOTIDE SEQUENCE</scope>
    <source>
        <strain evidence="5">IBT 17514</strain>
    </source>
</reference>
<organism evidence="5 6">
    <name type="scientific">Penicillium malachiteum</name>
    <dbReference type="NCBI Taxonomy" id="1324776"/>
    <lineage>
        <taxon>Eukaryota</taxon>
        <taxon>Fungi</taxon>
        <taxon>Dikarya</taxon>
        <taxon>Ascomycota</taxon>
        <taxon>Pezizomycotina</taxon>
        <taxon>Eurotiomycetes</taxon>
        <taxon>Eurotiomycetidae</taxon>
        <taxon>Eurotiales</taxon>
        <taxon>Aspergillaceae</taxon>
        <taxon>Penicillium</taxon>
    </lineage>
</organism>
<evidence type="ECO:0000256" key="2">
    <source>
        <dbReference type="ARBA" id="ARBA00006727"/>
    </source>
</evidence>
<feature type="domain" description="Major facilitator superfamily (MFS) profile" evidence="4">
    <location>
        <begin position="270"/>
        <end position="464"/>
    </location>
</feature>
<dbReference type="PANTHER" id="PTHR11360:SF287">
    <property type="entry name" value="MFS MONOCARBOXYLATE TRANSPORTER"/>
    <property type="match status" value="1"/>
</dbReference>
<feature type="transmembrane region" description="Helical" evidence="3">
    <location>
        <begin position="66"/>
        <end position="86"/>
    </location>
</feature>
<feature type="transmembrane region" description="Helical" evidence="3">
    <location>
        <begin position="106"/>
        <end position="130"/>
    </location>
</feature>
<feature type="transmembrane region" description="Helical" evidence="3">
    <location>
        <begin position="304"/>
        <end position="326"/>
    </location>
</feature>
<gene>
    <name evidence="5" type="ORF">N7493_005271</name>
</gene>
<dbReference type="Proteomes" id="UP001215712">
    <property type="component" value="Unassembled WGS sequence"/>
</dbReference>
<evidence type="ECO:0000259" key="4">
    <source>
        <dbReference type="PROSITE" id="PS50850"/>
    </source>
</evidence>
<feature type="transmembrane region" description="Helical" evidence="3">
    <location>
        <begin position="137"/>
        <end position="156"/>
    </location>
</feature>
<proteinExistence type="inferred from homology"/>
<dbReference type="SUPFAM" id="SSF103473">
    <property type="entry name" value="MFS general substrate transporter"/>
    <property type="match status" value="1"/>
</dbReference>
<dbReference type="InterPro" id="IPR011701">
    <property type="entry name" value="MFS"/>
</dbReference>
<evidence type="ECO:0000256" key="3">
    <source>
        <dbReference type="SAM" id="Phobius"/>
    </source>
</evidence>
<feature type="transmembrane region" description="Helical" evidence="3">
    <location>
        <begin position="227"/>
        <end position="245"/>
    </location>
</feature>
<sequence>MTSTKTGNKDSSLCLVEFGEYPTRTNSSSSKSFSPTSSCGKKIFDGEFDNLNLNEDLPPIDGGAQAWLFLLASAMLEALVWGYAFAFGIFQDYYSVHEPFKGSENIPVIGTCAMGLAYLIAPLAIMMMIIFPRLARWVSTMGVVIMCLSLALSSFATNVTHLILSQGIGFGVGGCFAYTPSILYMSEWFHRRKGLAFGIVWAGSGISGVIFPLAIEWLLGKYGIETTLQVSSVSLFILAAPFLYWHRPRLPPSKTVRHDRLNFRFLYSRVYNIYQLCNTIEALGFFLPTIYLPSYARSLGANEFLSSLTVTLVNLTSVFSSVLVGFLSDRYHITTPILILTVGTVLSVFFIWGFAVSIPTLYVFCVAYGLLAGGYSSTWSGVSQEIQRANPEADATVIFPFMEFGRGIGNVASGPLSEVLLRADTWKGRASGAYGSGFGPLVVCTGVTALIGGVSVVARRFNWL</sequence>
<dbReference type="AlphaFoldDB" id="A0AAD6MWG1"/>
<comment type="similarity">
    <text evidence="2">Belongs to the major facilitator superfamily. Monocarboxylate porter (TC 2.A.1.13) family.</text>
</comment>
<evidence type="ECO:0000313" key="5">
    <source>
        <dbReference type="EMBL" id="KAJ5727451.1"/>
    </source>
</evidence>
<keyword evidence="3" id="KW-0472">Membrane</keyword>
<dbReference type="InterPro" id="IPR020846">
    <property type="entry name" value="MFS_dom"/>
</dbReference>
<comment type="caution">
    <text evidence="5">The sequence shown here is derived from an EMBL/GenBank/DDBJ whole genome shotgun (WGS) entry which is preliminary data.</text>
</comment>
<feature type="transmembrane region" description="Helical" evidence="3">
    <location>
        <begin position="438"/>
        <end position="458"/>
    </location>
</feature>
<keyword evidence="6" id="KW-1185">Reference proteome</keyword>
<protein>
    <recommendedName>
        <fullName evidence="4">Major facilitator superfamily (MFS) profile domain-containing protein</fullName>
    </recommendedName>
</protein>
<accession>A0AAD6MWG1</accession>
<feature type="transmembrane region" description="Helical" evidence="3">
    <location>
        <begin position="195"/>
        <end position="215"/>
    </location>
</feature>
<comment type="subcellular location">
    <subcellularLocation>
        <location evidence="1">Membrane</location>
        <topology evidence="1">Multi-pass membrane protein</topology>
    </subcellularLocation>
</comment>
<dbReference type="PANTHER" id="PTHR11360">
    <property type="entry name" value="MONOCARBOXYLATE TRANSPORTER"/>
    <property type="match status" value="1"/>
</dbReference>
<feature type="transmembrane region" description="Helical" evidence="3">
    <location>
        <begin position="338"/>
        <end position="371"/>
    </location>
</feature>
<keyword evidence="3" id="KW-1133">Transmembrane helix</keyword>
<evidence type="ECO:0000256" key="1">
    <source>
        <dbReference type="ARBA" id="ARBA00004141"/>
    </source>
</evidence>